<gene>
    <name evidence="3" type="ORF">A3H61_04350</name>
</gene>
<dbReference type="InterPro" id="IPR006321">
    <property type="entry name" value="PilT/PilU"/>
</dbReference>
<dbReference type="CDD" id="cd01131">
    <property type="entry name" value="PilT"/>
    <property type="match status" value="1"/>
</dbReference>
<dbReference type="GO" id="GO:0005524">
    <property type="term" value="F:ATP binding"/>
    <property type="evidence" value="ECO:0007669"/>
    <property type="project" value="InterPro"/>
</dbReference>
<dbReference type="NCBIfam" id="TIGR01420">
    <property type="entry name" value="pilT_fam"/>
    <property type="match status" value="1"/>
</dbReference>
<name>A0A1G2ABA2_9BACT</name>
<dbReference type="Gene3D" id="3.40.50.300">
    <property type="entry name" value="P-loop containing nucleotide triphosphate hydrolases"/>
    <property type="match status" value="1"/>
</dbReference>
<comment type="similarity">
    <text evidence="1">Belongs to the GSP E family.</text>
</comment>
<reference evidence="3 4" key="1">
    <citation type="journal article" date="2016" name="Nat. Commun.">
        <title>Thousands of microbial genomes shed light on interconnected biogeochemical processes in an aquifer system.</title>
        <authorList>
            <person name="Anantharaman K."/>
            <person name="Brown C.T."/>
            <person name="Hug L.A."/>
            <person name="Sharon I."/>
            <person name="Castelle C.J."/>
            <person name="Probst A.J."/>
            <person name="Thomas B.C."/>
            <person name="Singh A."/>
            <person name="Wilkins M.J."/>
            <person name="Karaoz U."/>
            <person name="Brodie E.L."/>
            <person name="Williams K.H."/>
            <person name="Hubbard S.S."/>
            <person name="Banfield J.F."/>
        </authorList>
    </citation>
    <scope>NUCLEOTIDE SEQUENCE [LARGE SCALE GENOMIC DNA]</scope>
</reference>
<dbReference type="Gene3D" id="3.30.450.90">
    <property type="match status" value="1"/>
</dbReference>
<dbReference type="PANTHER" id="PTHR30486">
    <property type="entry name" value="TWITCHING MOTILITY PROTEIN PILT"/>
    <property type="match status" value="1"/>
</dbReference>
<dbReference type="PROSITE" id="PS00662">
    <property type="entry name" value="T2SP_E"/>
    <property type="match status" value="1"/>
</dbReference>
<dbReference type="GO" id="GO:0016887">
    <property type="term" value="F:ATP hydrolysis activity"/>
    <property type="evidence" value="ECO:0007669"/>
    <property type="project" value="InterPro"/>
</dbReference>
<dbReference type="EMBL" id="MHJU01000003">
    <property type="protein sequence ID" value="OGY74134.1"/>
    <property type="molecule type" value="Genomic_DNA"/>
</dbReference>
<protein>
    <recommendedName>
        <fullName evidence="2">Bacterial type II secretion system protein E domain-containing protein</fullName>
    </recommendedName>
</protein>
<dbReference type="SMART" id="SM00382">
    <property type="entry name" value="AAA"/>
    <property type="match status" value="1"/>
</dbReference>
<organism evidence="3 4">
    <name type="scientific">Candidatus Jacksonbacteria bacterium RIFCSPLOWO2_02_FULL_44_20</name>
    <dbReference type="NCBI Taxonomy" id="1798460"/>
    <lineage>
        <taxon>Bacteria</taxon>
        <taxon>Candidatus Jacksoniibacteriota</taxon>
    </lineage>
</organism>
<proteinExistence type="inferred from homology"/>
<evidence type="ECO:0000313" key="3">
    <source>
        <dbReference type="EMBL" id="OGY74134.1"/>
    </source>
</evidence>
<dbReference type="InterPro" id="IPR001482">
    <property type="entry name" value="T2SS/T4SS_dom"/>
</dbReference>
<evidence type="ECO:0000313" key="4">
    <source>
        <dbReference type="Proteomes" id="UP000178315"/>
    </source>
</evidence>
<sequence>MDNFFHHIIEEARKNNCSDIHIGVGYAPVIRVDGRITYLSKLQIATKEIMEKNIREFFGESAFTSAIGGREVDIAFSHAKTRFRVNIYRERRGLNVAMRVIPEEIPTIESLGLLPPYGETLKQLVEAPYGLILITGPTGCGKSTTLAAMIGYINSKRTEHIITLEDPIEYLHENNQCLVKQREVGDGEDSASFSQALRSALREDPDVILVGEMRDQDTMSLAVSAAETGHLVLSTVHTNNTYQAVNRIIDVFPGDRQDQIRGQLAQNLVGVISQRLIPKRDGGRVVVAEFLINTSAVKTQIRDNKLQMIPNTIKTGREEGMILLSDYVKMLIENEVIERKEGEKHLVE</sequence>
<accession>A0A1G2ABA2</accession>
<comment type="caution">
    <text evidence="3">The sequence shown here is derived from an EMBL/GenBank/DDBJ whole genome shotgun (WGS) entry which is preliminary data.</text>
</comment>
<dbReference type="SUPFAM" id="SSF52540">
    <property type="entry name" value="P-loop containing nucleoside triphosphate hydrolases"/>
    <property type="match status" value="1"/>
</dbReference>
<evidence type="ECO:0000259" key="2">
    <source>
        <dbReference type="PROSITE" id="PS00662"/>
    </source>
</evidence>
<dbReference type="InterPro" id="IPR003593">
    <property type="entry name" value="AAA+_ATPase"/>
</dbReference>
<dbReference type="InterPro" id="IPR050921">
    <property type="entry name" value="T4SS_GSP_E_ATPase"/>
</dbReference>
<dbReference type="Pfam" id="PF00437">
    <property type="entry name" value="T2SSE"/>
    <property type="match status" value="1"/>
</dbReference>
<evidence type="ECO:0000256" key="1">
    <source>
        <dbReference type="ARBA" id="ARBA00006611"/>
    </source>
</evidence>
<feature type="domain" description="Bacterial type II secretion system protein E" evidence="2">
    <location>
        <begin position="201"/>
        <end position="215"/>
    </location>
</feature>
<dbReference type="InterPro" id="IPR027417">
    <property type="entry name" value="P-loop_NTPase"/>
</dbReference>
<dbReference type="Proteomes" id="UP000178315">
    <property type="component" value="Unassembled WGS sequence"/>
</dbReference>
<dbReference type="AlphaFoldDB" id="A0A1G2ABA2"/>